<evidence type="ECO:0000259" key="1">
    <source>
        <dbReference type="PROSITE" id="PS50994"/>
    </source>
</evidence>
<dbReference type="GeneID" id="55585178"/>
<dbReference type="GO" id="GO:0003676">
    <property type="term" value="F:nucleic acid binding"/>
    <property type="evidence" value="ECO:0007669"/>
    <property type="project" value="InterPro"/>
</dbReference>
<dbReference type="SUPFAM" id="SSF53098">
    <property type="entry name" value="Ribonuclease H-like"/>
    <property type="match status" value="1"/>
</dbReference>
<reference evidence="2 3" key="1">
    <citation type="journal article" date="2019" name="ISME J.">
        <title>Isolation and characterization of a thermophilic sulfur- and iron-reducing thaumarchaeote from a terrestrial acidic hot spring.</title>
        <authorList>
            <person name="Kato S."/>
            <person name="Itoh T."/>
            <person name="Yuki M."/>
            <person name="Nagamori M."/>
            <person name="Ohnishi M."/>
            <person name="Uematsu K."/>
            <person name="Suzuki K."/>
            <person name="Takashina T."/>
            <person name="Ohkuma M."/>
        </authorList>
    </citation>
    <scope>NUCLEOTIDE SEQUENCE [LARGE SCALE GENOMIC DNA]</scope>
    <source>
        <strain evidence="2 3">NAS-02</strain>
    </source>
</reference>
<sequence>MLHPLTRIAGNVNLGKFWLSVLKKYGRGVLDGDQIRWIVRVKDKGELTNREIADAQGISVRRVQQIYSEYRRSGRVPEPRKAGRRPGKGISEEEREAVIELHHRYGVGASYIGRILRDMGIRIGNDRIQGILREAGLAVSEPRRWHRRKWIRYERDHSNSLWHVDWHQIKDPRWKGLWLIAYEDDSSRFIVGYGVYPTLTSRYSVEVLRRAIAEHGRPEEILSDHGSTFYAVEADGRERGLTEFEEFLLRERIRLIVGRVDHPQTNGKIEKFFDTFERNVKNFDTIDEFMVWYNYVRPHGAFDVGRLETPGIIYYRRLPENRRMTLVDPSLLIQMDGGGEMICG</sequence>
<evidence type="ECO:0000313" key="2">
    <source>
        <dbReference type="EMBL" id="BBE42751.1"/>
    </source>
</evidence>
<dbReference type="GO" id="GO:0015074">
    <property type="term" value="P:DNA integration"/>
    <property type="evidence" value="ECO:0007669"/>
    <property type="project" value="InterPro"/>
</dbReference>
<dbReference type="SUPFAM" id="SSF46689">
    <property type="entry name" value="Homeodomain-like"/>
    <property type="match status" value="1"/>
</dbReference>
<protein>
    <submittedName>
        <fullName evidence="2">Transposase</fullName>
    </submittedName>
</protein>
<gene>
    <name evidence="2" type="ORF">NAS2_1364</name>
</gene>
<dbReference type="PANTHER" id="PTHR35004">
    <property type="entry name" value="TRANSPOSASE RV3428C-RELATED"/>
    <property type="match status" value="1"/>
</dbReference>
<dbReference type="InterPro" id="IPR001584">
    <property type="entry name" value="Integrase_cat-core"/>
</dbReference>
<dbReference type="KEGG" id="ccai:NAS2_1364"/>
<dbReference type="EMBL" id="AP018732">
    <property type="protein sequence ID" value="BBE42751.1"/>
    <property type="molecule type" value="Genomic_DNA"/>
</dbReference>
<dbReference type="InterPro" id="IPR009057">
    <property type="entry name" value="Homeodomain-like_sf"/>
</dbReference>
<feature type="domain" description="Integrase catalytic" evidence="1">
    <location>
        <begin position="152"/>
        <end position="337"/>
    </location>
</feature>
<accession>A0A4P2VF20</accession>
<dbReference type="InterPro" id="IPR012337">
    <property type="entry name" value="RNaseH-like_sf"/>
</dbReference>
<dbReference type="RefSeq" id="WP_174448953.1">
    <property type="nucleotide sequence ID" value="NZ_AP018732.1"/>
</dbReference>
<dbReference type="Proteomes" id="UP000509448">
    <property type="component" value="Chromosome"/>
</dbReference>
<dbReference type="PANTHER" id="PTHR35004:SF6">
    <property type="entry name" value="TRANSPOSASE"/>
    <property type="match status" value="1"/>
</dbReference>
<dbReference type="InterPro" id="IPR036397">
    <property type="entry name" value="RNaseH_sf"/>
</dbReference>
<dbReference type="Gene3D" id="3.30.420.10">
    <property type="entry name" value="Ribonuclease H-like superfamily/Ribonuclease H"/>
    <property type="match status" value="1"/>
</dbReference>
<evidence type="ECO:0000313" key="3">
    <source>
        <dbReference type="Proteomes" id="UP000509448"/>
    </source>
</evidence>
<organism evidence="2 3">
    <name type="scientific">Conexivisphaera calida</name>
    <dbReference type="NCBI Taxonomy" id="1874277"/>
    <lineage>
        <taxon>Archaea</taxon>
        <taxon>Nitrososphaerota</taxon>
        <taxon>Conexivisphaeria</taxon>
        <taxon>Conexivisphaerales</taxon>
        <taxon>Conexivisphaeraceae</taxon>
        <taxon>Conexivisphaera</taxon>
    </lineage>
</organism>
<dbReference type="AlphaFoldDB" id="A0A4P2VF20"/>
<dbReference type="PROSITE" id="PS50994">
    <property type="entry name" value="INTEGRASE"/>
    <property type="match status" value="1"/>
</dbReference>
<proteinExistence type="predicted"/>
<name>A0A4P2VF20_9ARCH</name>
<dbReference type="OrthoDB" id="210900at2157"/>
<dbReference type="Pfam" id="PF00665">
    <property type="entry name" value="rve"/>
    <property type="match status" value="1"/>
</dbReference>
<keyword evidence="3" id="KW-1185">Reference proteome</keyword>